<dbReference type="PANTHER" id="PTHR43537">
    <property type="entry name" value="TRANSCRIPTIONAL REGULATOR, GNTR FAMILY"/>
    <property type="match status" value="1"/>
</dbReference>
<dbReference type="GO" id="GO:0003677">
    <property type="term" value="F:DNA binding"/>
    <property type="evidence" value="ECO:0007669"/>
    <property type="project" value="UniProtKB-KW"/>
</dbReference>
<evidence type="ECO:0000256" key="3">
    <source>
        <dbReference type="ARBA" id="ARBA00023163"/>
    </source>
</evidence>
<feature type="domain" description="HTH gntR-type" evidence="4">
    <location>
        <begin position="10"/>
        <end position="77"/>
    </location>
</feature>
<evidence type="ECO:0000256" key="2">
    <source>
        <dbReference type="ARBA" id="ARBA00023125"/>
    </source>
</evidence>
<dbReference type="InterPro" id="IPR036388">
    <property type="entry name" value="WH-like_DNA-bd_sf"/>
</dbReference>
<dbReference type="InterPro" id="IPR011711">
    <property type="entry name" value="GntR_C"/>
</dbReference>
<keyword evidence="6" id="KW-1185">Reference proteome</keyword>
<dbReference type="STRING" id="2064.TR51_28285"/>
<dbReference type="OrthoDB" id="8680240at2"/>
<keyword evidence="3" id="KW-0804">Transcription</keyword>
<dbReference type="GO" id="GO:0003700">
    <property type="term" value="F:DNA-binding transcription factor activity"/>
    <property type="evidence" value="ECO:0007669"/>
    <property type="project" value="InterPro"/>
</dbReference>
<dbReference type="CDD" id="cd07377">
    <property type="entry name" value="WHTH_GntR"/>
    <property type="match status" value="1"/>
</dbReference>
<dbReference type="PRINTS" id="PR00035">
    <property type="entry name" value="HTHGNTR"/>
</dbReference>
<name>A0A0D0PR09_KITGR</name>
<dbReference type="SUPFAM" id="SSF46785">
    <property type="entry name" value="Winged helix' DNA-binding domain"/>
    <property type="match status" value="1"/>
</dbReference>
<gene>
    <name evidence="5" type="ORF">TR51_28285</name>
</gene>
<dbReference type="PANTHER" id="PTHR43537:SF45">
    <property type="entry name" value="GNTR FAMILY REGULATORY PROTEIN"/>
    <property type="match status" value="1"/>
</dbReference>
<accession>A0A0D0PR09</accession>
<dbReference type="InterPro" id="IPR000524">
    <property type="entry name" value="Tscrpt_reg_HTH_GntR"/>
</dbReference>
<reference evidence="5 6" key="1">
    <citation type="submission" date="2015-02" db="EMBL/GenBank/DDBJ databases">
        <title>Draft genome sequence of Kitasatospora griseola MF730-N6, a bafilomycin, terpentecin and satosporin producer.</title>
        <authorList>
            <person name="Arens J.C."/>
            <person name="Haltli B."/>
            <person name="Kerr R.G."/>
        </authorList>
    </citation>
    <scope>NUCLEOTIDE SEQUENCE [LARGE SCALE GENOMIC DNA]</scope>
    <source>
        <strain evidence="5 6">MF730-N6</strain>
    </source>
</reference>
<evidence type="ECO:0000256" key="1">
    <source>
        <dbReference type="ARBA" id="ARBA00023015"/>
    </source>
</evidence>
<evidence type="ECO:0000313" key="5">
    <source>
        <dbReference type="EMBL" id="KIQ62822.1"/>
    </source>
</evidence>
<proteinExistence type="predicted"/>
<keyword evidence="1" id="KW-0805">Transcription regulation</keyword>
<dbReference type="RefSeq" id="WP_043915098.1">
    <property type="nucleotide sequence ID" value="NZ_JXZB01000004.1"/>
</dbReference>
<dbReference type="Pfam" id="PF07729">
    <property type="entry name" value="FCD"/>
    <property type="match status" value="1"/>
</dbReference>
<dbReference type="InterPro" id="IPR036390">
    <property type="entry name" value="WH_DNA-bd_sf"/>
</dbReference>
<dbReference type="SUPFAM" id="SSF48008">
    <property type="entry name" value="GntR ligand-binding domain-like"/>
    <property type="match status" value="1"/>
</dbReference>
<organism evidence="5 6">
    <name type="scientific">Kitasatospora griseola</name>
    <name type="common">Streptomyces griseolosporeus</name>
    <dbReference type="NCBI Taxonomy" id="2064"/>
    <lineage>
        <taxon>Bacteria</taxon>
        <taxon>Bacillati</taxon>
        <taxon>Actinomycetota</taxon>
        <taxon>Actinomycetes</taxon>
        <taxon>Kitasatosporales</taxon>
        <taxon>Streptomycetaceae</taxon>
        <taxon>Kitasatospora</taxon>
    </lineage>
</organism>
<dbReference type="Gene3D" id="1.20.120.530">
    <property type="entry name" value="GntR ligand-binding domain-like"/>
    <property type="match status" value="1"/>
</dbReference>
<dbReference type="AlphaFoldDB" id="A0A0D0PR09"/>
<evidence type="ECO:0000313" key="6">
    <source>
        <dbReference type="Proteomes" id="UP000032066"/>
    </source>
</evidence>
<dbReference type="Gene3D" id="1.10.10.10">
    <property type="entry name" value="Winged helix-like DNA-binding domain superfamily/Winged helix DNA-binding domain"/>
    <property type="match status" value="1"/>
</dbReference>
<protein>
    <submittedName>
        <fullName evidence="5">GntR family transcriptional regulator</fullName>
    </submittedName>
</protein>
<dbReference type="PROSITE" id="PS50949">
    <property type="entry name" value="HTH_GNTR"/>
    <property type="match status" value="1"/>
</dbReference>
<keyword evidence="2" id="KW-0238">DNA-binding</keyword>
<dbReference type="SMART" id="SM00895">
    <property type="entry name" value="FCD"/>
    <property type="match status" value="1"/>
</dbReference>
<evidence type="ECO:0000259" key="4">
    <source>
        <dbReference type="PROSITE" id="PS50949"/>
    </source>
</evidence>
<sequence>MPDTLGDAHQSLADLVYLRLREQIIEGEHPAGQRLVERELADGLGVSRIPVREAMQRLEREGFLTVQARRGAFVADFGPADAEHFFAVRESLEALAASLAARNATATGIRGLERLLARTCKAAEAGRVRESADLNADFHRAIVDLSGNPLLRDMMAPLDGRLRRLFRLTSDAETSAPMCTEHQQLLDAIKARDPEAAAVLARHHVAGTRAFALQVLGGQTPGRQSPGR</sequence>
<dbReference type="PATRIC" id="fig|2064.6.peg.6001"/>
<comment type="caution">
    <text evidence="5">The sequence shown here is derived from an EMBL/GenBank/DDBJ whole genome shotgun (WGS) entry which is preliminary data.</text>
</comment>
<dbReference type="Pfam" id="PF00392">
    <property type="entry name" value="GntR"/>
    <property type="match status" value="1"/>
</dbReference>
<dbReference type="InterPro" id="IPR008920">
    <property type="entry name" value="TF_FadR/GntR_C"/>
</dbReference>
<dbReference type="SMART" id="SM00345">
    <property type="entry name" value="HTH_GNTR"/>
    <property type="match status" value="1"/>
</dbReference>
<dbReference type="EMBL" id="JXZB01000004">
    <property type="protein sequence ID" value="KIQ62822.1"/>
    <property type="molecule type" value="Genomic_DNA"/>
</dbReference>
<dbReference type="Proteomes" id="UP000032066">
    <property type="component" value="Unassembled WGS sequence"/>
</dbReference>